<dbReference type="RefSeq" id="XP_013422434.1">
    <property type="nucleotide sequence ID" value="XM_013566980.1"/>
</dbReference>
<dbReference type="OrthoDB" id="3919494at2759"/>
<dbReference type="SMART" id="SM00803">
    <property type="entry name" value="TAF"/>
    <property type="match status" value="1"/>
</dbReference>
<comment type="similarity">
    <text evidence="4 10">Belongs to the histone H4 family.</text>
</comment>
<gene>
    <name evidence="13" type="ORF">M436DRAFT_77060</name>
</gene>
<evidence type="ECO:0000256" key="5">
    <source>
        <dbReference type="ARBA" id="ARBA00011538"/>
    </source>
</evidence>
<dbReference type="Gene3D" id="1.10.20.10">
    <property type="entry name" value="Histone, subunit A"/>
    <property type="match status" value="1"/>
</dbReference>
<comment type="subunit">
    <text evidence="5 10">The nucleosome is a histone octamer containing two molecules each of H2A, H2B, H3 and H4 assembled in one H3-H4 heterotetramer and two H2A-H2B heterodimers. The octamer wraps approximately 147 bp of DNA.</text>
</comment>
<evidence type="ECO:0000256" key="6">
    <source>
        <dbReference type="ARBA" id="ARBA00022454"/>
    </source>
</evidence>
<dbReference type="SMART" id="SM00417">
    <property type="entry name" value="H4"/>
    <property type="match status" value="1"/>
</dbReference>
<evidence type="ECO:0000256" key="9">
    <source>
        <dbReference type="ARBA" id="ARBA00023269"/>
    </source>
</evidence>
<keyword evidence="14" id="KW-1185">Reference proteome</keyword>
<evidence type="ECO:0000313" key="14">
    <source>
        <dbReference type="Proteomes" id="UP000027730"/>
    </source>
</evidence>
<evidence type="ECO:0000256" key="1">
    <source>
        <dbReference type="ARBA" id="ARBA00002001"/>
    </source>
</evidence>
<evidence type="ECO:0000259" key="12">
    <source>
        <dbReference type="SMART" id="SM00803"/>
    </source>
</evidence>
<dbReference type="CDD" id="cd22912">
    <property type="entry name" value="HFD_H4"/>
    <property type="match status" value="1"/>
</dbReference>
<dbReference type="Proteomes" id="UP000027730">
    <property type="component" value="Unassembled WGS sequence"/>
</dbReference>
<dbReference type="AlphaFoldDB" id="A0A074W5V9"/>
<dbReference type="FunFam" id="1.10.20.10:FF:000012">
    <property type="entry name" value="Histone H4"/>
    <property type="match status" value="1"/>
</dbReference>
<evidence type="ECO:0000313" key="13">
    <source>
        <dbReference type="EMBL" id="KEQ68248.1"/>
    </source>
</evidence>
<feature type="region of interest" description="Disordered" evidence="11">
    <location>
        <begin position="1"/>
        <end position="39"/>
    </location>
</feature>
<dbReference type="EMBL" id="KL584733">
    <property type="protein sequence ID" value="KEQ68248.1"/>
    <property type="molecule type" value="Genomic_DNA"/>
</dbReference>
<keyword evidence="7 10" id="KW-0238">DNA-binding</keyword>
<dbReference type="STRING" id="1043004.A0A074W5V9"/>
<dbReference type="GO" id="GO:0030527">
    <property type="term" value="F:structural constituent of chromatin"/>
    <property type="evidence" value="ECO:0007669"/>
    <property type="project" value="InterPro"/>
</dbReference>
<feature type="domain" description="TATA box binding protein associated factor (TAF) histone-like fold" evidence="12">
    <location>
        <begin position="38"/>
        <end position="103"/>
    </location>
</feature>
<evidence type="ECO:0000256" key="10">
    <source>
        <dbReference type="RuleBase" id="RU000528"/>
    </source>
</evidence>
<dbReference type="GO" id="GO:0003677">
    <property type="term" value="F:DNA binding"/>
    <property type="evidence" value="ECO:0007669"/>
    <property type="project" value="UniProtKB-KW"/>
</dbReference>
<evidence type="ECO:0000256" key="2">
    <source>
        <dbReference type="ARBA" id="ARBA00004123"/>
    </source>
</evidence>
<accession>A0A074W5V9</accession>
<evidence type="ECO:0000256" key="4">
    <source>
        <dbReference type="ARBA" id="ARBA00006564"/>
    </source>
</evidence>
<dbReference type="GO" id="GO:0000786">
    <property type="term" value="C:nucleosome"/>
    <property type="evidence" value="ECO:0007669"/>
    <property type="project" value="UniProtKB-KW"/>
</dbReference>
<comment type="subcellular location">
    <subcellularLocation>
        <location evidence="3">Chromosome</location>
    </subcellularLocation>
    <subcellularLocation>
        <location evidence="2">Nucleus</location>
    </subcellularLocation>
</comment>
<organism evidence="13 14">
    <name type="scientific">Aureobasidium namibiae CBS 147.97</name>
    <dbReference type="NCBI Taxonomy" id="1043004"/>
    <lineage>
        <taxon>Eukaryota</taxon>
        <taxon>Fungi</taxon>
        <taxon>Dikarya</taxon>
        <taxon>Ascomycota</taxon>
        <taxon>Pezizomycotina</taxon>
        <taxon>Dothideomycetes</taxon>
        <taxon>Dothideomycetidae</taxon>
        <taxon>Dothideales</taxon>
        <taxon>Saccotheciaceae</taxon>
        <taxon>Aureobasidium</taxon>
    </lineage>
</organism>
<proteinExistence type="inferred from homology"/>
<evidence type="ECO:0000256" key="8">
    <source>
        <dbReference type="ARBA" id="ARBA00023242"/>
    </source>
</evidence>
<evidence type="ECO:0000256" key="7">
    <source>
        <dbReference type="ARBA" id="ARBA00023125"/>
    </source>
</evidence>
<dbReference type="SUPFAM" id="SSF47113">
    <property type="entry name" value="Histone-fold"/>
    <property type="match status" value="1"/>
</dbReference>
<dbReference type="HOGENOM" id="CLU_109117_2_3_1"/>
<comment type="function">
    <text evidence="1 10">Core component of nucleosome. Nucleosomes wrap and compact DNA into chromatin, limiting DNA accessibility to the cellular machineries which require DNA as a template. Histones thereby play a central role in transcription regulation, DNA repair, DNA replication and chromosomal stability. DNA accessibility is regulated via a complex set of post-translational modifications of histones, also called histone code, and nucleosome remodeling.</text>
</comment>
<dbReference type="InterPro" id="IPR009072">
    <property type="entry name" value="Histone-fold"/>
</dbReference>
<dbReference type="GeneID" id="25415959"/>
<dbReference type="InterPro" id="IPR001951">
    <property type="entry name" value="Histone_H4"/>
</dbReference>
<dbReference type="InterPro" id="IPR035425">
    <property type="entry name" value="CENP-T/H4_C"/>
</dbReference>
<dbReference type="PANTHER" id="PTHR10484">
    <property type="entry name" value="HISTONE H4"/>
    <property type="match status" value="1"/>
</dbReference>
<dbReference type="Pfam" id="PF15511">
    <property type="entry name" value="CENP-T_C"/>
    <property type="match status" value="1"/>
</dbReference>
<dbReference type="InterPro" id="IPR004823">
    <property type="entry name" value="TAF_TATA-bd_Histone-like_dom"/>
</dbReference>
<sequence length="113" mass="12406">MARNAWGTLGRDQRGTGSNGLGEPGAARHRKSKRDTIQGITDASIRRLARRSGVKRISATIYDETRGVVKTFLESVIRDAVVYTEHAQRKTVTSIDVVHALKRQGRVLYGSGS</sequence>
<evidence type="ECO:0000256" key="11">
    <source>
        <dbReference type="SAM" id="MobiDB-lite"/>
    </source>
</evidence>
<evidence type="ECO:0000256" key="3">
    <source>
        <dbReference type="ARBA" id="ARBA00004286"/>
    </source>
</evidence>
<dbReference type="GO" id="GO:0046982">
    <property type="term" value="F:protein heterodimerization activity"/>
    <property type="evidence" value="ECO:0007669"/>
    <property type="project" value="InterPro"/>
</dbReference>
<dbReference type="GO" id="GO:0005634">
    <property type="term" value="C:nucleus"/>
    <property type="evidence" value="ECO:0007669"/>
    <property type="project" value="UniProtKB-SubCell"/>
</dbReference>
<dbReference type="PRINTS" id="PR00623">
    <property type="entry name" value="HISTONEH4"/>
</dbReference>
<keyword evidence="6 10" id="KW-0158">Chromosome</keyword>
<reference evidence="13 14" key="1">
    <citation type="journal article" date="2014" name="BMC Genomics">
        <title>Genome sequencing of four Aureobasidium pullulans varieties: biotechnological potential, stress tolerance, and description of new species.</title>
        <authorList>
            <person name="Gostin Ar C."/>
            <person name="Ohm R.A."/>
            <person name="Kogej T."/>
            <person name="Sonjak S."/>
            <person name="Turk M."/>
            <person name="Zajc J."/>
            <person name="Zalar P."/>
            <person name="Grube M."/>
            <person name="Sun H."/>
            <person name="Han J."/>
            <person name="Sharma A."/>
            <person name="Chiniquy J."/>
            <person name="Ngan C.Y."/>
            <person name="Lipzen A."/>
            <person name="Barry K."/>
            <person name="Grigoriev I.V."/>
            <person name="Gunde-Cimerman N."/>
        </authorList>
    </citation>
    <scope>NUCLEOTIDE SEQUENCE [LARGE SCALE GENOMIC DNA]</scope>
    <source>
        <strain evidence="13 14">CBS 147.97</strain>
    </source>
</reference>
<name>A0A074W5V9_9PEZI</name>
<protein>
    <recommendedName>
        <fullName evidence="10">Histone H4</fullName>
    </recommendedName>
</protein>
<keyword evidence="9 10" id="KW-0544">Nucleosome core</keyword>
<keyword evidence="8 10" id="KW-0539">Nucleus</keyword>